<gene>
    <name evidence="2" type="ORF">PoB_006354700</name>
</gene>
<dbReference type="Proteomes" id="UP000735302">
    <property type="component" value="Unassembled WGS sequence"/>
</dbReference>
<evidence type="ECO:0000256" key="1">
    <source>
        <dbReference type="SAM" id="MobiDB-lite"/>
    </source>
</evidence>
<dbReference type="AlphaFoldDB" id="A0AAV4CYM1"/>
<keyword evidence="3" id="KW-1185">Reference proteome</keyword>
<evidence type="ECO:0000313" key="2">
    <source>
        <dbReference type="EMBL" id="GFO37042.1"/>
    </source>
</evidence>
<feature type="region of interest" description="Disordered" evidence="1">
    <location>
        <begin position="1"/>
        <end position="28"/>
    </location>
</feature>
<name>A0AAV4CYM1_9GAST</name>
<organism evidence="2 3">
    <name type="scientific">Plakobranchus ocellatus</name>
    <dbReference type="NCBI Taxonomy" id="259542"/>
    <lineage>
        <taxon>Eukaryota</taxon>
        <taxon>Metazoa</taxon>
        <taxon>Spiralia</taxon>
        <taxon>Lophotrochozoa</taxon>
        <taxon>Mollusca</taxon>
        <taxon>Gastropoda</taxon>
        <taxon>Heterobranchia</taxon>
        <taxon>Euthyneura</taxon>
        <taxon>Panpulmonata</taxon>
        <taxon>Sacoglossa</taxon>
        <taxon>Placobranchoidea</taxon>
        <taxon>Plakobranchidae</taxon>
        <taxon>Plakobranchus</taxon>
    </lineage>
</organism>
<protein>
    <submittedName>
        <fullName evidence="2">Uncharacterized protein</fullName>
    </submittedName>
</protein>
<evidence type="ECO:0000313" key="3">
    <source>
        <dbReference type="Proteomes" id="UP000735302"/>
    </source>
</evidence>
<reference evidence="2 3" key="1">
    <citation type="journal article" date="2021" name="Elife">
        <title>Chloroplast acquisition without the gene transfer in kleptoplastic sea slugs, Plakobranchus ocellatus.</title>
        <authorList>
            <person name="Maeda T."/>
            <person name="Takahashi S."/>
            <person name="Yoshida T."/>
            <person name="Shimamura S."/>
            <person name="Takaki Y."/>
            <person name="Nagai Y."/>
            <person name="Toyoda A."/>
            <person name="Suzuki Y."/>
            <person name="Arimoto A."/>
            <person name="Ishii H."/>
            <person name="Satoh N."/>
            <person name="Nishiyama T."/>
            <person name="Hasebe M."/>
            <person name="Maruyama T."/>
            <person name="Minagawa J."/>
            <person name="Obokata J."/>
            <person name="Shigenobu S."/>
        </authorList>
    </citation>
    <scope>NUCLEOTIDE SEQUENCE [LARGE SCALE GENOMIC DNA]</scope>
</reference>
<dbReference type="EMBL" id="BLXT01007159">
    <property type="protein sequence ID" value="GFO37042.1"/>
    <property type="molecule type" value="Genomic_DNA"/>
</dbReference>
<sequence>MQTPAYGYNTTASGSGQISNEGATDQGSWQQPVAAQNADQNYQEGAYFTGIITGQPQSYYTKTNASGYMAGTASSTITMASAAASFPRGAKTSMVKSPKTVPSNVSMGQNQGAPQYGNATSQYMVPNQFQDNTMGDMSVNSGDAGYYGYPCDQLNNSAMVVNDSYSTMGMVNNNGGMAVDNSGMNMAVNNRNFNVINSTDMNSMGPMNNGDIGMNNGSMAMSSNGNMNLSNSGNMSMGVNGNVNMSMGSGNVGMNVSENMDVCFRSMNMGKTGHGMDMNSDGNIDHGNNNMASQMGTCWRSPSNNSVGDFRNNYSHSDHVTRSSKSDSYFGKFRGRGGRFQPMGPVRGRGSFNNSWTNSQGWRTNSGFRNNAASDFNRRGRGIGWKGRETNFLDDRRNIRDPEFNMGLRNYNRASDELTISLNATNHNNWCYLRKNFGKRDNDLVEHLFEIHNKHCAECKERNGAKKPYCKRKVSEEPDDTAPEPCEPEELTEEELQMKELMGFAGFKTSKGSKPKDLTYGAVNCAGSSTKLPKEAKDRKVETSSALTPEERKAMAALGGFSVFTKTDSVEQAPIGFGAPAVTFSAPDDSWQDPLDGSN</sequence>
<comment type="caution">
    <text evidence="2">The sequence shown here is derived from an EMBL/GenBank/DDBJ whole genome shotgun (WGS) entry which is preliminary data.</text>
</comment>
<accession>A0AAV4CYM1</accession>
<proteinExistence type="predicted"/>
<feature type="region of interest" description="Disordered" evidence="1">
    <location>
        <begin position="335"/>
        <end position="356"/>
    </location>
</feature>